<organism evidence="2 3">
    <name type="scientific">Mycobacteroides chelonae</name>
    <name type="common">Mycobacterium chelonae</name>
    <dbReference type="NCBI Taxonomy" id="1774"/>
    <lineage>
        <taxon>Bacteria</taxon>
        <taxon>Bacillati</taxon>
        <taxon>Actinomycetota</taxon>
        <taxon>Actinomycetes</taxon>
        <taxon>Mycobacteriales</taxon>
        <taxon>Mycobacteriaceae</taxon>
        <taxon>Mycobacteroides</taxon>
    </lineage>
</organism>
<dbReference type="AlphaFoldDB" id="A0AB73TXZ5"/>
<accession>A0AB73TXZ5</accession>
<dbReference type="Proteomes" id="UP000317728">
    <property type="component" value="Chromosome"/>
</dbReference>
<feature type="domain" description="DUF7882" evidence="1">
    <location>
        <begin position="1"/>
        <end position="85"/>
    </location>
</feature>
<gene>
    <name evidence="2" type="ORF">FJK96_04010</name>
</gene>
<dbReference type="EMBL" id="CP041150">
    <property type="protein sequence ID" value="QDF69415.1"/>
    <property type="molecule type" value="Genomic_DNA"/>
</dbReference>
<dbReference type="InterPro" id="IPR057204">
    <property type="entry name" value="DUF7882"/>
</dbReference>
<sequence length="112" mass="12218">MGQLIYAGSSYDISDLGLVALDALTRRAFSEGKSFTLILRGASEEGDVVARSLWMSPHVPLQFLYEGYETIQIPRAAFAEMYKSVIDTGIHLLGDGPLPYEFTGERPGGDSD</sequence>
<evidence type="ECO:0000313" key="2">
    <source>
        <dbReference type="EMBL" id="QDF69415.1"/>
    </source>
</evidence>
<dbReference type="Pfam" id="PF25355">
    <property type="entry name" value="DUF7882"/>
    <property type="match status" value="1"/>
</dbReference>
<name>A0AB73TXZ5_MYCCH</name>
<reference evidence="2 3" key="1">
    <citation type="submission" date="2019-06" db="EMBL/GenBank/DDBJ databases">
        <title>Whole geneome sequnce of Mycobacteroides chelonae M77 isolated from bovine milk from Meghalaya, India.</title>
        <authorList>
            <person name="Vise E."/>
            <person name="Das S."/>
            <person name="Garg A."/>
            <person name="Ghatak S."/>
            <person name="Shakuntala I."/>
            <person name="Milton A.A.P."/>
            <person name="Karam A."/>
            <person name="Sanjukta R."/>
            <person name="Puro K."/>
            <person name="Sen A."/>
        </authorList>
    </citation>
    <scope>NUCLEOTIDE SEQUENCE [LARGE SCALE GENOMIC DNA]</scope>
    <source>
        <strain evidence="2 3">M77</strain>
    </source>
</reference>
<evidence type="ECO:0000259" key="1">
    <source>
        <dbReference type="Pfam" id="PF25355"/>
    </source>
</evidence>
<evidence type="ECO:0000313" key="3">
    <source>
        <dbReference type="Proteomes" id="UP000317728"/>
    </source>
</evidence>
<dbReference type="RefSeq" id="WP_052572098.1">
    <property type="nucleotide sequence ID" value="NZ_CP041150.1"/>
</dbReference>
<proteinExistence type="predicted"/>
<protein>
    <recommendedName>
        <fullName evidence="1">DUF7882 domain-containing protein</fullName>
    </recommendedName>
</protein>